<feature type="domain" description="N-acetyltransferase" evidence="3">
    <location>
        <begin position="10"/>
        <end position="171"/>
    </location>
</feature>
<evidence type="ECO:0000313" key="5">
    <source>
        <dbReference type="Proteomes" id="UP000234653"/>
    </source>
</evidence>
<keyword evidence="2" id="KW-0012">Acyltransferase</keyword>
<dbReference type="KEGG" id="lali:LA20249_01110"/>
<dbReference type="PANTHER" id="PTHR43877">
    <property type="entry name" value="AMINOALKYLPHOSPHONATE N-ACETYLTRANSFERASE-RELATED-RELATED"/>
    <property type="match status" value="1"/>
</dbReference>
<dbReference type="AlphaFoldDB" id="A0A2K9HE98"/>
<dbReference type="CDD" id="cd04301">
    <property type="entry name" value="NAT_SF"/>
    <property type="match status" value="1"/>
</dbReference>
<proteinExistence type="predicted"/>
<keyword evidence="5" id="KW-1185">Reference proteome</keyword>
<keyword evidence="1 4" id="KW-0808">Transferase</keyword>
<dbReference type="GO" id="GO:0016747">
    <property type="term" value="F:acyltransferase activity, transferring groups other than amino-acyl groups"/>
    <property type="evidence" value="ECO:0007669"/>
    <property type="project" value="InterPro"/>
</dbReference>
<name>A0A2K9HE98_9LACO</name>
<dbReference type="Proteomes" id="UP000234653">
    <property type="component" value="Chromosome"/>
</dbReference>
<dbReference type="PANTHER" id="PTHR43877:SF2">
    <property type="entry name" value="AMINOALKYLPHOSPHONATE N-ACETYLTRANSFERASE-RELATED"/>
    <property type="match status" value="1"/>
</dbReference>
<dbReference type="InterPro" id="IPR000182">
    <property type="entry name" value="GNAT_dom"/>
</dbReference>
<evidence type="ECO:0000256" key="2">
    <source>
        <dbReference type="ARBA" id="ARBA00023315"/>
    </source>
</evidence>
<evidence type="ECO:0000313" key="4">
    <source>
        <dbReference type="EMBL" id="AUI70881.1"/>
    </source>
</evidence>
<protein>
    <submittedName>
        <fullName evidence="4">GNAT family N-acetyltransferase</fullName>
    </submittedName>
</protein>
<dbReference type="InterPro" id="IPR016181">
    <property type="entry name" value="Acyl_CoA_acyltransferase"/>
</dbReference>
<dbReference type="SUPFAM" id="SSF55729">
    <property type="entry name" value="Acyl-CoA N-acyltransferases (Nat)"/>
    <property type="match status" value="1"/>
</dbReference>
<evidence type="ECO:0000259" key="3">
    <source>
        <dbReference type="PROSITE" id="PS51186"/>
    </source>
</evidence>
<accession>A0A2K9HE98</accession>
<dbReference type="PROSITE" id="PS51186">
    <property type="entry name" value="GNAT"/>
    <property type="match status" value="1"/>
</dbReference>
<organism evidence="4 5">
    <name type="scientific">Companilactobacillus alimentarius DSM 20249</name>
    <dbReference type="NCBI Taxonomy" id="1423720"/>
    <lineage>
        <taxon>Bacteria</taxon>
        <taxon>Bacillati</taxon>
        <taxon>Bacillota</taxon>
        <taxon>Bacilli</taxon>
        <taxon>Lactobacillales</taxon>
        <taxon>Lactobacillaceae</taxon>
        <taxon>Companilactobacillus</taxon>
    </lineage>
</organism>
<dbReference type="Gene3D" id="3.40.630.30">
    <property type="match status" value="1"/>
</dbReference>
<dbReference type="Pfam" id="PF00583">
    <property type="entry name" value="Acetyltransf_1"/>
    <property type="match status" value="1"/>
</dbReference>
<evidence type="ECO:0000256" key="1">
    <source>
        <dbReference type="ARBA" id="ARBA00022679"/>
    </source>
</evidence>
<dbReference type="STRING" id="1423720.FC67_GL001497"/>
<dbReference type="InterPro" id="IPR050832">
    <property type="entry name" value="Bact_Acetyltransf"/>
</dbReference>
<sequence>MLKITKCKLNDVRTLKELSETTYRQTFGQDNTEDNMMAYLKEAYNEAQLTQELADPNSSFYFAYYQGKLAGYLKLNIFDAQSEEMPTDYLEVERIYFKQDFQHLGLGTQLLNFAIDQANILKKSNIWLGVWEYNYSAQKFYQKLGFERFSEHKFIMGDSVQTDFLLKKGLR</sequence>
<dbReference type="EMBL" id="CP018867">
    <property type="protein sequence ID" value="AUI70881.1"/>
    <property type="molecule type" value="Genomic_DNA"/>
</dbReference>
<gene>
    <name evidence="4" type="ORF">LA20249_01110</name>
</gene>
<reference evidence="4 5" key="1">
    <citation type="submission" date="2016-12" db="EMBL/GenBank/DDBJ databases">
        <title>The whole genome sequencing and assembly of Lactobacillus alimentarius DSM 20249T strain.</title>
        <authorList>
            <person name="Lee Y.-J."/>
            <person name="Yi H."/>
            <person name="Bahn Y.-S."/>
            <person name="Kim J.F."/>
            <person name="Lee D.-W."/>
        </authorList>
    </citation>
    <scope>NUCLEOTIDE SEQUENCE [LARGE SCALE GENOMIC DNA]</scope>
    <source>
        <strain evidence="4 5">DSM 20249</strain>
    </source>
</reference>
<dbReference type="OrthoDB" id="7205533at2"/>